<comment type="caution">
    <text evidence="1">The sequence shown here is derived from an EMBL/GenBank/DDBJ whole genome shotgun (WGS) entry which is preliminary data.</text>
</comment>
<keyword evidence="2" id="KW-1185">Reference proteome</keyword>
<organism evidence="1 2">
    <name type="scientific">Marasmius crinis-equi</name>
    <dbReference type="NCBI Taxonomy" id="585013"/>
    <lineage>
        <taxon>Eukaryota</taxon>
        <taxon>Fungi</taxon>
        <taxon>Dikarya</taxon>
        <taxon>Basidiomycota</taxon>
        <taxon>Agaricomycotina</taxon>
        <taxon>Agaricomycetes</taxon>
        <taxon>Agaricomycetidae</taxon>
        <taxon>Agaricales</taxon>
        <taxon>Marasmiineae</taxon>
        <taxon>Marasmiaceae</taxon>
        <taxon>Marasmius</taxon>
    </lineage>
</organism>
<gene>
    <name evidence="1" type="ORF">V5O48_014755</name>
</gene>
<evidence type="ECO:0000313" key="2">
    <source>
        <dbReference type="Proteomes" id="UP001465976"/>
    </source>
</evidence>
<sequence length="332" mass="36947">MDPTTCEQPARPLLIGCAAIESLGKDYALTEEQVECLHNMSFLASNCGDPGEITVPQLAVSLMSMAVTFSCSNGRLEENRDLHRLISRMQLQLDQHLTLTRPMNKTLRSEARNLLYNPARTTHCNLGEDLYVHIAADPATFGFAEFFETPAKAASLASKCDGFAKDVRGALKHVIVESLLHNKDLDRLTIELNKSDVGGSAQYNEHAVRIRNAFLRRVFVENPVLLLGFEPGEGPEWKKRKRATGERLLHKHEYWAVVDEWYEEKIKAWGTDMTQRGWKEYIEETLQKEKAGYANGLAIGITLTSNPTRSDASMGTPLNGTGGFIHAMTGGL</sequence>
<protein>
    <submittedName>
        <fullName evidence="1">Uncharacterized protein</fullName>
    </submittedName>
</protein>
<dbReference type="EMBL" id="JBAHYK010001639">
    <property type="protein sequence ID" value="KAL0567240.1"/>
    <property type="molecule type" value="Genomic_DNA"/>
</dbReference>
<name>A0ABR3EWF2_9AGAR</name>
<proteinExistence type="predicted"/>
<evidence type="ECO:0000313" key="1">
    <source>
        <dbReference type="EMBL" id="KAL0567240.1"/>
    </source>
</evidence>
<accession>A0ABR3EWF2</accession>
<dbReference type="Proteomes" id="UP001465976">
    <property type="component" value="Unassembled WGS sequence"/>
</dbReference>
<reference evidence="1 2" key="1">
    <citation type="submission" date="2024-02" db="EMBL/GenBank/DDBJ databases">
        <title>A draft genome for the cacao thread blight pathogen Marasmius crinis-equi.</title>
        <authorList>
            <person name="Cohen S.P."/>
            <person name="Baruah I.K."/>
            <person name="Amoako-Attah I."/>
            <person name="Bukari Y."/>
            <person name="Meinhardt L.W."/>
            <person name="Bailey B.A."/>
        </authorList>
    </citation>
    <scope>NUCLEOTIDE SEQUENCE [LARGE SCALE GENOMIC DNA]</scope>
    <source>
        <strain evidence="1 2">GH-76</strain>
    </source>
</reference>